<dbReference type="AlphaFoldDB" id="A0A1B9B7Z1"/>
<protein>
    <recommendedName>
        <fullName evidence="2">RNA 2',3'-cyclic phosphodiesterase</fullName>
        <shortName evidence="2">RNA 2',3'-CPDase</shortName>
        <ecNumber evidence="2">3.1.4.58</ecNumber>
    </recommendedName>
</protein>
<dbReference type="Pfam" id="PF13563">
    <property type="entry name" value="2_5_RNA_ligase2"/>
    <property type="match status" value="1"/>
</dbReference>
<name>A0A1B9B7Z1_9BACI</name>
<feature type="short sequence motif" description="HXTX 1" evidence="2">
    <location>
        <begin position="41"/>
        <end position="44"/>
    </location>
</feature>
<accession>A0A1B9B7Z1</accession>
<keyword evidence="3" id="KW-0436">Ligase</keyword>
<dbReference type="GO" id="GO:0008664">
    <property type="term" value="F:RNA 2',3'-cyclic 3'-phosphodiesterase activity"/>
    <property type="evidence" value="ECO:0007669"/>
    <property type="project" value="UniProtKB-EC"/>
</dbReference>
<feature type="active site" description="Proton donor" evidence="2">
    <location>
        <position position="41"/>
    </location>
</feature>
<dbReference type="GO" id="GO:0016874">
    <property type="term" value="F:ligase activity"/>
    <property type="evidence" value="ECO:0007669"/>
    <property type="project" value="UniProtKB-KW"/>
</dbReference>
<evidence type="ECO:0000256" key="1">
    <source>
        <dbReference type="ARBA" id="ARBA00022801"/>
    </source>
</evidence>
<evidence type="ECO:0000313" key="3">
    <source>
        <dbReference type="EMBL" id="OCA92208.1"/>
    </source>
</evidence>
<dbReference type="GO" id="GO:0004113">
    <property type="term" value="F:2',3'-cyclic-nucleotide 3'-phosphodiesterase activity"/>
    <property type="evidence" value="ECO:0007669"/>
    <property type="project" value="InterPro"/>
</dbReference>
<dbReference type="EMBL" id="MAYT01000001">
    <property type="protein sequence ID" value="OCA92208.1"/>
    <property type="molecule type" value="Genomic_DNA"/>
</dbReference>
<dbReference type="NCBIfam" id="TIGR02258">
    <property type="entry name" value="2_5_ligase"/>
    <property type="match status" value="1"/>
</dbReference>
<comment type="caution">
    <text evidence="3">The sequence shown here is derived from an EMBL/GenBank/DDBJ whole genome shotgun (WGS) entry which is preliminary data.</text>
</comment>
<dbReference type="HAMAP" id="MF_01940">
    <property type="entry name" value="RNA_CPDase"/>
    <property type="match status" value="1"/>
</dbReference>
<feature type="active site" description="Proton acceptor" evidence="2">
    <location>
        <position position="127"/>
    </location>
</feature>
<dbReference type="Gene3D" id="3.90.1140.10">
    <property type="entry name" value="Cyclic phosphodiesterase"/>
    <property type="match status" value="1"/>
</dbReference>
<organism evidence="3 4">
    <name type="scientific">Pseudobacillus wudalianchiensis</name>
    <dbReference type="NCBI Taxonomy" id="1743143"/>
    <lineage>
        <taxon>Bacteria</taxon>
        <taxon>Bacillati</taxon>
        <taxon>Bacillota</taxon>
        <taxon>Bacilli</taxon>
        <taxon>Bacillales</taxon>
        <taxon>Bacillaceae</taxon>
        <taxon>Pseudobacillus</taxon>
    </lineage>
</organism>
<keyword evidence="4" id="KW-1185">Reference proteome</keyword>
<proteinExistence type="inferred from homology"/>
<dbReference type="RefSeq" id="WP_065408738.1">
    <property type="nucleotide sequence ID" value="NZ_MAYT01000001.1"/>
</dbReference>
<comment type="similarity">
    <text evidence="2">Belongs to the 2H phosphoesterase superfamily. ThpR family.</text>
</comment>
<keyword evidence="1 2" id="KW-0378">Hydrolase</keyword>
<evidence type="ECO:0000313" key="4">
    <source>
        <dbReference type="Proteomes" id="UP000092578"/>
    </source>
</evidence>
<comment type="function">
    <text evidence="2">Hydrolyzes RNA 2',3'-cyclic phosphodiester to an RNA 2'-phosphomonoester.</text>
</comment>
<comment type="catalytic activity">
    <reaction evidence="2">
        <text>a 3'-end 2',3'-cyclophospho-ribonucleotide-RNA + H2O = a 3'-end 2'-phospho-ribonucleotide-RNA + H(+)</text>
        <dbReference type="Rhea" id="RHEA:11828"/>
        <dbReference type="Rhea" id="RHEA-COMP:10464"/>
        <dbReference type="Rhea" id="RHEA-COMP:17353"/>
        <dbReference type="ChEBI" id="CHEBI:15377"/>
        <dbReference type="ChEBI" id="CHEBI:15378"/>
        <dbReference type="ChEBI" id="CHEBI:83064"/>
        <dbReference type="ChEBI" id="CHEBI:173113"/>
        <dbReference type="EC" id="3.1.4.58"/>
    </reaction>
</comment>
<sequence length="184" mass="21300">MSRNHYFFALPLPLELKQDLHQRIQEQQLPFARFVHEQDLHLTLAFLGAAEEEPLQKAISLMASSIKEIEAFPLVVEHLGFFGKKTEPRIFWAGVQEESRLNQLQAAVSAACREAGFTLDNRPFRPHITIARKWKGETSFQLPPLELKEKFLAESVVLYETYLDRSPKYKIKEKIELHKGEGKE</sequence>
<dbReference type="EC" id="3.1.4.58" evidence="2"/>
<evidence type="ECO:0000256" key="2">
    <source>
        <dbReference type="HAMAP-Rule" id="MF_01940"/>
    </source>
</evidence>
<reference evidence="4" key="1">
    <citation type="submission" date="2016-05" db="EMBL/GenBank/DDBJ databases">
        <authorList>
            <person name="Liu B."/>
            <person name="Wang J."/>
            <person name="Zhu Y."/>
            <person name="Liu G."/>
            <person name="Chen Q."/>
            <person name="Chen Z."/>
            <person name="Lan J."/>
            <person name="Che J."/>
            <person name="Ge C."/>
            <person name="Shi H."/>
            <person name="Pan Z."/>
            <person name="Liu X."/>
        </authorList>
    </citation>
    <scope>NUCLEOTIDE SEQUENCE [LARGE SCALE GENOMIC DNA]</scope>
    <source>
        <strain evidence="4">FJAT-27215</strain>
    </source>
</reference>
<dbReference type="InterPro" id="IPR004175">
    <property type="entry name" value="RNA_CPDase"/>
</dbReference>
<dbReference type="PANTHER" id="PTHR35561">
    <property type="entry name" value="RNA 2',3'-CYCLIC PHOSPHODIESTERASE"/>
    <property type="match status" value="1"/>
</dbReference>
<dbReference type="PANTHER" id="PTHR35561:SF1">
    <property type="entry name" value="RNA 2',3'-CYCLIC PHOSPHODIESTERASE"/>
    <property type="match status" value="1"/>
</dbReference>
<dbReference type="InterPro" id="IPR009097">
    <property type="entry name" value="Cyclic_Pdiesterase"/>
</dbReference>
<gene>
    <name evidence="3" type="ORF">A8F95_00300</name>
</gene>
<feature type="short sequence motif" description="HXTX 2" evidence="2">
    <location>
        <begin position="127"/>
        <end position="130"/>
    </location>
</feature>
<dbReference type="Proteomes" id="UP000092578">
    <property type="component" value="Unassembled WGS sequence"/>
</dbReference>
<dbReference type="SUPFAM" id="SSF55144">
    <property type="entry name" value="LigT-like"/>
    <property type="match status" value="1"/>
</dbReference>